<dbReference type="Gene3D" id="2.60.200.60">
    <property type="match status" value="1"/>
</dbReference>
<dbReference type="Pfam" id="PF05488">
    <property type="entry name" value="PAAR_motif"/>
    <property type="match status" value="1"/>
</dbReference>
<dbReference type="InterPro" id="IPR008727">
    <property type="entry name" value="PAAR_motif"/>
</dbReference>
<evidence type="ECO:0000313" key="2">
    <source>
        <dbReference type="Proteomes" id="UP000297385"/>
    </source>
</evidence>
<protein>
    <submittedName>
        <fullName evidence="1">PAAR domain-containing protein</fullName>
    </submittedName>
</protein>
<sequence length="87" mass="8983">MVKQVIVVGDSVAPHGGTVITGSNADTVDGKPIARKNDLVDCKEHGKQTISEGDDTNMVSDQPVALHGHRVACGCTLVSRGTTLSVS</sequence>
<dbReference type="Proteomes" id="UP000297385">
    <property type="component" value="Unassembled WGS sequence"/>
</dbReference>
<organism evidence="1 2">
    <name type="scientific">Paraburkholderia dipogonis</name>
    <dbReference type="NCBI Taxonomy" id="1211383"/>
    <lineage>
        <taxon>Bacteria</taxon>
        <taxon>Pseudomonadati</taxon>
        <taxon>Pseudomonadota</taxon>
        <taxon>Betaproteobacteria</taxon>
        <taxon>Burkholderiales</taxon>
        <taxon>Burkholderiaceae</taxon>
        <taxon>Paraburkholderia</taxon>
    </lineage>
</organism>
<dbReference type="AlphaFoldDB" id="A0A4Y8NBT1"/>
<evidence type="ECO:0000313" key="1">
    <source>
        <dbReference type="EMBL" id="TFE47270.1"/>
    </source>
</evidence>
<name>A0A4Y8NBT1_9BURK</name>
<dbReference type="CDD" id="cd14744">
    <property type="entry name" value="PAAR_CT_2"/>
    <property type="match status" value="1"/>
</dbReference>
<comment type="caution">
    <text evidence="1">The sequence shown here is derived from an EMBL/GenBank/DDBJ whole genome shotgun (WGS) entry which is preliminary data.</text>
</comment>
<dbReference type="EMBL" id="SNVI01000001">
    <property type="protein sequence ID" value="TFE47270.1"/>
    <property type="molecule type" value="Genomic_DNA"/>
</dbReference>
<accession>A0A4Y8NBT1</accession>
<proteinExistence type="predicted"/>
<reference evidence="1 2" key="1">
    <citation type="submission" date="2019-03" db="EMBL/GenBank/DDBJ databases">
        <title>Complete Genome Sequence of Paraburkholderia dipogonis ICMP 19430T, a Nitrogen-fixing Symbiont of the South African Invasive Legume Dipogon lignosus in New Zealand.</title>
        <authorList>
            <person name="De Meyer S.E."/>
        </authorList>
    </citation>
    <scope>NUCLEOTIDE SEQUENCE [LARGE SCALE GENOMIC DNA]</scope>
    <source>
        <strain evidence="1 2">ICMP 19430</strain>
    </source>
</reference>
<gene>
    <name evidence="1" type="ORF">E2553_12640</name>
</gene>